<sequence length="373" mass="42514">MDSSLEMEKPQQEHNMLEEVLTSIKNIKAKYDNLIQENTELNNTKKDNEEIIQKCKKRSLKLAQTVEENQEMYKEQLDKELLKSNLLKEEELALMEEIKNVEKAFQEEKNINDHLKHQALAFSCLPEKRVVFTGKKTNNVAKEEKKFDVKPHIIYPMEEGTALITFEKEVVAGNILKLKQHQVVLEKECFITLEARAVHLLLPSLVEIDTAVCPRRILISNLPEMNTETLLDKLNIHFHSSRRGGGEVESCEFLADSGTVVLTFVNPNIAGGLIEAEYHDLKLNNNKVHRIRVTHFMNGGLSDFQAKMVQCPRTILLTGIPPVMAQETLQDMLEIHFQRSSNGGGEIEALLYNPVAQKTSAVFESIDPNEEEQ</sequence>
<evidence type="ECO:0000256" key="2">
    <source>
        <dbReference type="SAM" id="Coils"/>
    </source>
</evidence>
<evidence type="ECO:0000256" key="1">
    <source>
        <dbReference type="PROSITE-ProRule" id="PRU00176"/>
    </source>
</evidence>
<dbReference type="OrthoDB" id="9936051at2759"/>
<keyword evidence="1" id="KW-0694">RNA-binding</keyword>
<evidence type="ECO:0000313" key="4">
    <source>
        <dbReference type="Ensembl" id="ENSCSEP00000032586.1"/>
    </source>
</evidence>
<keyword evidence="5" id="KW-1185">Reference proteome</keyword>
<reference evidence="4 5" key="1">
    <citation type="journal article" date="2014" name="Nat. Genet.">
        <title>Whole-genome sequence of a flatfish provides insights into ZW sex chromosome evolution and adaptation to a benthic lifestyle.</title>
        <authorList>
            <person name="Chen S."/>
            <person name="Zhang G."/>
            <person name="Shao C."/>
            <person name="Huang Q."/>
            <person name="Liu G."/>
            <person name="Zhang P."/>
            <person name="Song W."/>
            <person name="An N."/>
            <person name="Chalopin D."/>
            <person name="Volff J.N."/>
            <person name="Hong Y."/>
            <person name="Li Q."/>
            <person name="Sha Z."/>
            <person name="Zhou H."/>
            <person name="Xie M."/>
            <person name="Yu Q."/>
            <person name="Liu Y."/>
            <person name="Xiang H."/>
            <person name="Wang N."/>
            <person name="Wu K."/>
            <person name="Yang C."/>
            <person name="Zhou Q."/>
            <person name="Liao X."/>
            <person name="Yang L."/>
            <person name="Hu Q."/>
            <person name="Zhang J."/>
            <person name="Meng L."/>
            <person name="Jin L."/>
            <person name="Tian Y."/>
            <person name="Lian J."/>
            <person name="Yang J."/>
            <person name="Miao G."/>
            <person name="Liu S."/>
            <person name="Liang Z."/>
            <person name="Yan F."/>
            <person name="Li Y."/>
            <person name="Sun B."/>
            <person name="Zhang H."/>
            <person name="Zhang J."/>
            <person name="Zhu Y."/>
            <person name="Du M."/>
            <person name="Zhao Y."/>
            <person name="Schartl M."/>
            <person name="Tang Q."/>
            <person name="Wang J."/>
        </authorList>
    </citation>
    <scope>NUCLEOTIDE SEQUENCE</scope>
</reference>
<dbReference type="STRING" id="244447.ENSCSEP00000032587"/>
<dbReference type="KEGG" id="csem:103392552"/>
<dbReference type="GO" id="GO:0005634">
    <property type="term" value="C:nucleus"/>
    <property type="evidence" value="ECO:0007669"/>
    <property type="project" value="TreeGrafter"/>
</dbReference>
<dbReference type="OMA" id="FQKNTNG"/>
<dbReference type="GO" id="GO:0003723">
    <property type="term" value="F:RNA binding"/>
    <property type="evidence" value="ECO:0007669"/>
    <property type="project" value="UniProtKB-UniRule"/>
</dbReference>
<feature type="coiled-coil region" evidence="2">
    <location>
        <begin position="17"/>
        <end position="54"/>
    </location>
</feature>
<dbReference type="InterPro" id="IPR012677">
    <property type="entry name" value="Nucleotide-bd_a/b_plait_sf"/>
</dbReference>
<dbReference type="PANTHER" id="PTHR15225">
    <property type="entry name" value="INTERFERON-INDUCED PROTEIN 35/NMI N-MYC/STAT INTERACTING PROTEIN"/>
    <property type="match status" value="1"/>
</dbReference>
<evidence type="ECO:0000259" key="3">
    <source>
        <dbReference type="PROSITE" id="PS50102"/>
    </source>
</evidence>
<dbReference type="InterPro" id="IPR000504">
    <property type="entry name" value="RRM_dom"/>
</dbReference>
<dbReference type="Gene3D" id="3.30.70.330">
    <property type="match status" value="1"/>
</dbReference>
<dbReference type="Proteomes" id="UP000265120">
    <property type="component" value="Chromosome 17"/>
</dbReference>
<dbReference type="Ensembl" id="ENSCSET00000033007.1">
    <property type="protein sequence ID" value="ENSCSEP00000032586.1"/>
    <property type="gene ID" value="ENSCSEG00000020909.1"/>
</dbReference>
<dbReference type="GeneID" id="103392552"/>
<feature type="coiled-coil region" evidence="2">
    <location>
        <begin position="87"/>
        <end position="118"/>
    </location>
</feature>
<dbReference type="RefSeq" id="XP_008327405.1">
    <property type="nucleotide sequence ID" value="XM_008329183.3"/>
</dbReference>
<protein>
    <submittedName>
        <fullName evidence="4">Interferon induced protein 35</fullName>
    </submittedName>
</protein>
<dbReference type="GeneTree" id="ENSGT00530000063686"/>
<dbReference type="InterPro" id="IPR009909">
    <property type="entry name" value="Nmi/IFP35_dom"/>
</dbReference>
<dbReference type="Ensembl" id="ENSCSET00000033008.1">
    <property type="protein sequence ID" value="ENSCSEP00000032587.1"/>
    <property type="gene ID" value="ENSCSEG00000020909.1"/>
</dbReference>
<keyword evidence="2" id="KW-0175">Coiled coil</keyword>
<proteinExistence type="predicted"/>
<dbReference type="Pfam" id="PF07292">
    <property type="entry name" value="NID"/>
    <property type="match status" value="2"/>
</dbReference>
<name>A0A3P8X4B3_CYNSE</name>
<dbReference type="PROSITE" id="PS50102">
    <property type="entry name" value="RRM"/>
    <property type="match status" value="1"/>
</dbReference>
<reference evidence="4" key="2">
    <citation type="submission" date="2025-05" db="UniProtKB">
        <authorList>
            <consortium name="Ensembl"/>
        </authorList>
    </citation>
    <scope>IDENTIFICATION</scope>
</reference>
<feature type="domain" description="RRM" evidence="3">
    <location>
        <begin position="215"/>
        <end position="298"/>
    </location>
</feature>
<dbReference type="PANTHER" id="PTHR15225:SF1">
    <property type="entry name" value="INTERFERON-INDUCED 35 KDA PROTEIN"/>
    <property type="match status" value="1"/>
</dbReference>
<evidence type="ECO:0000313" key="5">
    <source>
        <dbReference type="Proteomes" id="UP000265120"/>
    </source>
</evidence>
<accession>A0A3P8X4B3</accession>
<dbReference type="CTD" id="3430"/>
<dbReference type="AlphaFoldDB" id="A0A3P8X4B3"/>
<organism evidence="4 5">
    <name type="scientific">Cynoglossus semilaevis</name>
    <name type="common">Tongue sole</name>
    <dbReference type="NCBI Taxonomy" id="244447"/>
    <lineage>
        <taxon>Eukaryota</taxon>
        <taxon>Metazoa</taxon>
        <taxon>Chordata</taxon>
        <taxon>Craniata</taxon>
        <taxon>Vertebrata</taxon>
        <taxon>Euteleostomi</taxon>
        <taxon>Actinopterygii</taxon>
        <taxon>Neopterygii</taxon>
        <taxon>Teleostei</taxon>
        <taxon>Neoteleostei</taxon>
        <taxon>Acanthomorphata</taxon>
        <taxon>Carangaria</taxon>
        <taxon>Pleuronectiformes</taxon>
        <taxon>Pleuronectoidei</taxon>
        <taxon>Cynoglossidae</taxon>
        <taxon>Cynoglossinae</taxon>
        <taxon>Cynoglossus</taxon>
    </lineage>
</organism>